<evidence type="ECO:0000313" key="3">
    <source>
        <dbReference type="Proteomes" id="UP000612329"/>
    </source>
</evidence>
<dbReference type="CDD" id="cd04301">
    <property type="entry name" value="NAT_SF"/>
    <property type="match status" value="1"/>
</dbReference>
<gene>
    <name evidence="2" type="ORF">GCM10007962_22320</name>
</gene>
<dbReference type="AlphaFoldDB" id="A0A8J3BNM1"/>
<dbReference type="Pfam" id="PF13527">
    <property type="entry name" value="Acetyltransf_9"/>
    <property type="match status" value="1"/>
</dbReference>
<dbReference type="InterPro" id="IPR016181">
    <property type="entry name" value="Acyl_CoA_acyltransferase"/>
</dbReference>
<reference evidence="2" key="2">
    <citation type="submission" date="2020-09" db="EMBL/GenBank/DDBJ databases">
        <authorList>
            <person name="Sun Q."/>
            <person name="Ohkuma M."/>
        </authorList>
    </citation>
    <scope>NUCLEOTIDE SEQUENCE</scope>
    <source>
        <strain evidence="2">JCM 12862</strain>
    </source>
</reference>
<dbReference type="SUPFAM" id="SSF55729">
    <property type="entry name" value="Acyl-CoA N-acyltransferases (Nat)"/>
    <property type="match status" value="1"/>
</dbReference>
<dbReference type="EMBL" id="BMNR01000004">
    <property type="protein sequence ID" value="GGK27584.1"/>
    <property type="molecule type" value="Genomic_DNA"/>
</dbReference>
<dbReference type="GO" id="GO:0016747">
    <property type="term" value="F:acyltransferase activity, transferring groups other than amino-acyl groups"/>
    <property type="evidence" value="ECO:0007669"/>
    <property type="project" value="InterPro"/>
</dbReference>
<proteinExistence type="predicted"/>
<dbReference type="InterPro" id="IPR000182">
    <property type="entry name" value="GNAT_dom"/>
</dbReference>
<protein>
    <submittedName>
        <fullName evidence="2">N-acetyltransferase</fullName>
    </submittedName>
</protein>
<sequence>MELTIRKEKSEDYKTVFNLIEKAFENEQMSDHKEQFLVERLRKSNAFVPELSMIAEIDEKIVGHILLTKLKIKNKSNEFDSLALAPVSVLPEFQGKGIGGKLIVEAHKKAKELEHKSIVLLGHENYYSRFGYEQADKYGIELPFEVPKENCMVIELVENGLKGVNGMVEYPKEFNE</sequence>
<dbReference type="InterPro" id="IPR050276">
    <property type="entry name" value="MshD_Acetyltransferase"/>
</dbReference>
<dbReference type="PROSITE" id="PS51186">
    <property type="entry name" value="GNAT"/>
    <property type="match status" value="1"/>
</dbReference>
<dbReference type="PANTHER" id="PTHR43617:SF2">
    <property type="entry name" value="UPF0039 PROTEIN SLL0451"/>
    <property type="match status" value="1"/>
</dbReference>
<evidence type="ECO:0000259" key="1">
    <source>
        <dbReference type="PROSITE" id="PS51186"/>
    </source>
</evidence>
<dbReference type="Gene3D" id="3.40.630.30">
    <property type="match status" value="1"/>
</dbReference>
<dbReference type="Proteomes" id="UP000612329">
    <property type="component" value="Unassembled WGS sequence"/>
</dbReference>
<organism evidence="2 3">
    <name type="scientific">Yeosuana aromativorans</name>
    <dbReference type="NCBI Taxonomy" id="288019"/>
    <lineage>
        <taxon>Bacteria</taxon>
        <taxon>Pseudomonadati</taxon>
        <taxon>Bacteroidota</taxon>
        <taxon>Flavobacteriia</taxon>
        <taxon>Flavobacteriales</taxon>
        <taxon>Flavobacteriaceae</taxon>
        <taxon>Yeosuana</taxon>
    </lineage>
</organism>
<comment type="caution">
    <text evidence="2">The sequence shown here is derived from an EMBL/GenBank/DDBJ whole genome shotgun (WGS) entry which is preliminary data.</text>
</comment>
<accession>A0A8J3BNM1</accession>
<feature type="domain" description="N-acetyltransferase" evidence="1">
    <location>
        <begin position="3"/>
        <end position="157"/>
    </location>
</feature>
<reference evidence="2" key="1">
    <citation type="journal article" date="2014" name="Int. J. Syst. Evol. Microbiol.">
        <title>Complete genome sequence of Corynebacterium casei LMG S-19264T (=DSM 44701T), isolated from a smear-ripened cheese.</title>
        <authorList>
            <consortium name="US DOE Joint Genome Institute (JGI-PGF)"/>
            <person name="Walter F."/>
            <person name="Albersmeier A."/>
            <person name="Kalinowski J."/>
            <person name="Ruckert C."/>
        </authorList>
    </citation>
    <scope>NUCLEOTIDE SEQUENCE</scope>
    <source>
        <strain evidence="2">JCM 12862</strain>
    </source>
</reference>
<dbReference type="RefSeq" id="WP_188653054.1">
    <property type="nucleotide sequence ID" value="NZ_BMNR01000004.1"/>
</dbReference>
<evidence type="ECO:0000313" key="2">
    <source>
        <dbReference type="EMBL" id="GGK27584.1"/>
    </source>
</evidence>
<name>A0A8J3BNM1_9FLAO</name>
<dbReference type="PANTHER" id="PTHR43617">
    <property type="entry name" value="L-AMINO ACID N-ACETYLTRANSFERASE"/>
    <property type="match status" value="1"/>
</dbReference>
<keyword evidence="3" id="KW-1185">Reference proteome</keyword>